<dbReference type="Proteomes" id="UP000292082">
    <property type="component" value="Unassembled WGS sequence"/>
</dbReference>
<evidence type="ECO:0000313" key="2">
    <source>
        <dbReference type="Proteomes" id="UP000292082"/>
    </source>
</evidence>
<protein>
    <submittedName>
        <fullName evidence="1">Uncharacterized protein</fullName>
    </submittedName>
</protein>
<evidence type="ECO:0000313" key="1">
    <source>
        <dbReference type="EMBL" id="TBU57759.1"/>
    </source>
</evidence>
<accession>A0A4Q9P069</accession>
<dbReference type="AlphaFoldDB" id="A0A4Q9P069"/>
<dbReference type="EMBL" id="ML145133">
    <property type="protein sequence ID" value="TBU57759.1"/>
    <property type="molecule type" value="Genomic_DNA"/>
</dbReference>
<keyword evidence="2" id="KW-1185">Reference proteome</keyword>
<name>A0A4Q9P069_9APHY</name>
<sequence length="153" mass="16414">MCPIISPRGSSPKVVSTKERFQICRKLAVSSTSDGTTATLICIRPTVLWQNVATRARCQLAKRAAPQRELSALGTEQKVGQGRAAARCPGHLARDCGDSSPTQRVLSAFANVVSSVALRRLGDKDLAQSVEFPHTVPVRCEPVSNANFSVMIP</sequence>
<gene>
    <name evidence="1" type="ORF">BD310DRAFT_533644</name>
</gene>
<proteinExistence type="predicted"/>
<reference evidence="1 2" key="1">
    <citation type="submission" date="2019-01" db="EMBL/GenBank/DDBJ databases">
        <title>Draft genome sequences of three monokaryotic isolates of the white-rot basidiomycete fungus Dichomitus squalens.</title>
        <authorList>
            <consortium name="DOE Joint Genome Institute"/>
            <person name="Lopez S.C."/>
            <person name="Andreopoulos B."/>
            <person name="Pangilinan J."/>
            <person name="Lipzen A."/>
            <person name="Riley R."/>
            <person name="Ahrendt S."/>
            <person name="Ng V."/>
            <person name="Barry K."/>
            <person name="Daum C."/>
            <person name="Grigoriev I.V."/>
            <person name="Hilden K.S."/>
            <person name="Makela M.R."/>
            <person name="de Vries R.P."/>
        </authorList>
    </citation>
    <scope>NUCLEOTIDE SEQUENCE [LARGE SCALE GENOMIC DNA]</scope>
    <source>
        <strain evidence="1 2">CBS 464.89</strain>
    </source>
</reference>
<organism evidence="1 2">
    <name type="scientific">Dichomitus squalens</name>
    <dbReference type="NCBI Taxonomy" id="114155"/>
    <lineage>
        <taxon>Eukaryota</taxon>
        <taxon>Fungi</taxon>
        <taxon>Dikarya</taxon>
        <taxon>Basidiomycota</taxon>
        <taxon>Agaricomycotina</taxon>
        <taxon>Agaricomycetes</taxon>
        <taxon>Polyporales</taxon>
        <taxon>Polyporaceae</taxon>
        <taxon>Dichomitus</taxon>
    </lineage>
</organism>